<sequence length="220" mass="23744">MPTSPGLPVVPERTAAGTSPLPRSDSALPDSRLLETRFQEDNALADALAGSLSVGPSAGPAHRKVSYKVTGVSTAPEVTARDRRRRFLMGQRKRRHDFLGLVRNLTSDRADAESTASEASDSDCPPAPSPARTPLEKRKASETSDVEEGADTPAGVPKKTRTQGGFGNGRRTRHRLKQQARYRDQLMLPEPLDDIPDDLADHWSLVPVPPGPVCLLIASQ</sequence>
<feature type="compositionally biased region" description="Basic residues" evidence="1">
    <location>
        <begin position="82"/>
        <end position="96"/>
    </location>
</feature>
<dbReference type="GO" id="GO:0005634">
    <property type="term" value="C:nucleus"/>
    <property type="evidence" value="ECO:0007669"/>
    <property type="project" value="InterPro"/>
</dbReference>
<feature type="non-terminal residue" evidence="2">
    <location>
        <position position="220"/>
    </location>
</feature>
<dbReference type="AlphaFoldDB" id="A0A9W8A3U0"/>
<dbReference type="EMBL" id="JANBPT010000568">
    <property type="protein sequence ID" value="KAJ1916817.1"/>
    <property type="molecule type" value="Genomic_DNA"/>
</dbReference>
<feature type="region of interest" description="Disordered" evidence="1">
    <location>
        <begin position="52"/>
        <end position="77"/>
    </location>
</feature>
<dbReference type="GO" id="GO:0061015">
    <property type="term" value="P:snRNA import into nucleus"/>
    <property type="evidence" value="ECO:0007669"/>
    <property type="project" value="InterPro"/>
</dbReference>
<dbReference type="Gene3D" id="3.30.470.30">
    <property type="entry name" value="DNA ligase/mRNA capping enzyme"/>
    <property type="match status" value="1"/>
</dbReference>
<dbReference type="Proteomes" id="UP001150569">
    <property type="component" value="Unassembled WGS sequence"/>
</dbReference>
<proteinExistence type="predicted"/>
<feature type="region of interest" description="Disordered" evidence="1">
    <location>
        <begin position="82"/>
        <end position="101"/>
    </location>
</feature>
<feature type="region of interest" description="Disordered" evidence="1">
    <location>
        <begin position="1"/>
        <end position="28"/>
    </location>
</feature>
<evidence type="ECO:0000256" key="1">
    <source>
        <dbReference type="SAM" id="MobiDB-lite"/>
    </source>
</evidence>
<protein>
    <submittedName>
        <fullName evidence="2">Uncharacterized protein</fullName>
    </submittedName>
</protein>
<comment type="caution">
    <text evidence="2">The sequence shown here is derived from an EMBL/GenBank/DDBJ whole genome shotgun (WGS) entry which is preliminary data.</text>
</comment>
<evidence type="ECO:0000313" key="2">
    <source>
        <dbReference type="EMBL" id="KAJ1916817.1"/>
    </source>
</evidence>
<keyword evidence="3" id="KW-1185">Reference proteome</keyword>
<gene>
    <name evidence="2" type="ORF">IWQ60_007993</name>
</gene>
<name>A0A9W8A3U0_9FUNG</name>
<dbReference type="GO" id="GO:0005737">
    <property type="term" value="C:cytoplasm"/>
    <property type="evidence" value="ECO:0007669"/>
    <property type="project" value="InterPro"/>
</dbReference>
<accession>A0A9W8A3U0</accession>
<dbReference type="InterPro" id="IPR017336">
    <property type="entry name" value="Snurportin-1"/>
</dbReference>
<evidence type="ECO:0000313" key="3">
    <source>
        <dbReference type="Proteomes" id="UP001150569"/>
    </source>
</evidence>
<dbReference type="PANTHER" id="PTHR13403:SF6">
    <property type="entry name" value="SNURPORTIN-1"/>
    <property type="match status" value="1"/>
</dbReference>
<feature type="compositionally biased region" description="Low complexity" evidence="1">
    <location>
        <begin position="113"/>
        <end position="124"/>
    </location>
</feature>
<feature type="region of interest" description="Disordered" evidence="1">
    <location>
        <begin position="109"/>
        <end position="177"/>
    </location>
</feature>
<reference evidence="2" key="1">
    <citation type="submission" date="2022-07" db="EMBL/GenBank/DDBJ databases">
        <title>Phylogenomic reconstructions and comparative analyses of Kickxellomycotina fungi.</title>
        <authorList>
            <person name="Reynolds N.K."/>
            <person name="Stajich J.E."/>
            <person name="Barry K."/>
            <person name="Grigoriev I.V."/>
            <person name="Crous P."/>
            <person name="Smith M.E."/>
        </authorList>
    </citation>
    <scope>NUCLEOTIDE SEQUENCE</scope>
    <source>
        <strain evidence="2">RSA 861</strain>
    </source>
</reference>
<dbReference type="PANTHER" id="PTHR13403">
    <property type="entry name" value="SNURPORTIN1 RNUT1 PROTEIN RNA, U TRANSPORTER 1"/>
    <property type="match status" value="1"/>
</dbReference>
<organism evidence="2 3">
    <name type="scientific">Tieghemiomyces parasiticus</name>
    <dbReference type="NCBI Taxonomy" id="78921"/>
    <lineage>
        <taxon>Eukaryota</taxon>
        <taxon>Fungi</taxon>
        <taxon>Fungi incertae sedis</taxon>
        <taxon>Zoopagomycota</taxon>
        <taxon>Kickxellomycotina</taxon>
        <taxon>Dimargaritomycetes</taxon>
        <taxon>Dimargaritales</taxon>
        <taxon>Dimargaritaceae</taxon>
        <taxon>Tieghemiomyces</taxon>
    </lineage>
</organism>